<sequence length="96" mass="10699">MRLAHDLARDDVADAARRGRVRRYKIALRDALRSAWSTAQTQRWCHERDATMAALPAAHSAILAERTSALMIDSTRRMVVELSAIDARAAAMGLRL</sequence>
<protein>
    <submittedName>
        <fullName evidence="1">Uncharacterized protein</fullName>
    </submittedName>
</protein>
<dbReference type="EMBL" id="QYBB01000014">
    <property type="protein sequence ID" value="RYC31370.1"/>
    <property type="molecule type" value="Genomic_DNA"/>
</dbReference>
<organism evidence="1 2">
    <name type="scientific">Lichenibacterium minor</name>
    <dbReference type="NCBI Taxonomy" id="2316528"/>
    <lineage>
        <taxon>Bacteria</taxon>
        <taxon>Pseudomonadati</taxon>
        <taxon>Pseudomonadota</taxon>
        <taxon>Alphaproteobacteria</taxon>
        <taxon>Hyphomicrobiales</taxon>
        <taxon>Lichenihabitantaceae</taxon>
        <taxon>Lichenibacterium</taxon>
    </lineage>
</organism>
<evidence type="ECO:0000313" key="1">
    <source>
        <dbReference type="EMBL" id="RYC31370.1"/>
    </source>
</evidence>
<name>A0A4Q2U510_9HYPH</name>
<reference evidence="1 2" key="1">
    <citation type="submission" date="2018-12" db="EMBL/GenBank/DDBJ databases">
        <authorList>
            <person name="Grouzdev D.S."/>
            <person name="Krutkina M.S."/>
        </authorList>
    </citation>
    <scope>NUCLEOTIDE SEQUENCE [LARGE SCALE GENOMIC DNA]</scope>
    <source>
        <strain evidence="1 2">RmlP026</strain>
    </source>
</reference>
<reference evidence="1 2" key="2">
    <citation type="submission" date="2019-02" db="EMBL/GenBank/DDBJ databases">
        <title>'Lichenibacterium ramalinii' gen. nov. sp. nov., 'Lichenibacterium minor' gen. nov. sp. nov.</title>
        <authorList>
            <person name="Pankratov T."/>
        </authorList>
    </citation>
    <scope>NUCLEOTIDE SEQUENCE [LARGE SCALE GENOMIC DNA]</scope>
    <source>
        <strain evidence="1 2">RmlP026</strain>
    </source>
</reference>
<gene>
    <name evidence="1" type="ORF">D3273_13350</name>
</gene>
<dbReference type="Proteomes" id="UP000290759">
    <property type="component" value="Unassembled WGS sequence"/>
</dbReference>
<accession>A0A4Q2U510</accession>
<proteinExistence type="predicted"/>
<evidence type="ECO:0000313" key="2">
    <source>
        <dbReference type="Proteomes" id="UP000290759"/>
    </source>
</evidence>
<dbReference type="AlphaFoldDB" id="A0A4Q2U510"/>
<keyword evidence="2" id="KW-1185">Reference proteome</keyword>
<dbReference type="RefSeq" id="WP_129227335.1">
    <property type="nucleotide sequence ID" value="NZ_QYBB01000014.1"/>
</dbReference>
<comment type="caution">
    <text evidence="1">The sequence shown here is derived from an EMBL/GenBank/DDBJ whole genome shotgun (WGS) entry which is preliminary data.</text>
</comment>